<feature type="domain" description="Mur ligase central" evidence="13">
    <location>
        <begin position="110"/>
        <end position="299"/>
    </location>
</feature>
<dbReference type="Proteomes" id="UP000824334">
    <property type="component" value="Chromosome"/>
</dbReference>
<evidence type="ECO:0000256" key="6">
    <source>
        <dbReference type="ARBA" id="ARBA00022984"/>
    </source>
</evidence>
<feature type="domain" description="Mur ligase C-terminal" evidence="12">
    <location>
        <begin position="334"/>
        <end position="449"/>
    </location>
</feature>
<evidence type="ECO:0000259" key="11">
    <source>
        <dbReference type="Pfam" id="PF01225"/>
    </source>
</evidence>
<dbReference type="InterPro" id="IPR000713">
    <property type="entry name" value="Mur_ligase_N"/>
</dbReference>
<dbReference type="EC" id="6.3.2.10" evidence="9 10"/>
<keyword evidence="9" id="KW-0963">Cytoplasm</keyword>
<keyword evidence="7 9" id="KW-0131">Cell cycle</keyword>
<comment type="similarity">
    <text evidence="9">Belongs to the MurCDEF family. MurF subfamily.</text>
</comment>
<evidence type="ECO:0000256" key="8">
    <source>
        <dbReference type="ARBA" id="ARBA00023316"/>
    </source>
</evidence>
<comment type="catalytic activity">
    <reaction evidence="9 10">
        <text>D-alanyl-D-alanine + UDP-N-acetyl-alpha-D-muramoyl-L-alanyl-gamma-D-glutamyl-meso-2,6-diaminopimelate + ATP = UDP-N-acetyl-alpha-D-muramoyl-L-alanyl-gamma-D-glutamyl-meso-2,6-diaminopimeloyl-D-alanyl-D-alanine + ADP + phosphate + H(+)</text>
        <dbReference type="Rhea" id="RHEA:28374"/>
        <dbReference type="ChEBI" id="CHEBI:15378"/>
        <dbReference type="ChEBI" id="CHEBI:30616"/>
        <dbReference type="ChEBI" id="CHEBI:43474"/>
        <dbReference type="ChEBI" id="CHEBI:57822"/>
        <dbReference type="ChEBI" id="CHEBI:61386"/>
        <dbReference type="ChEBI" id="CHEBI:83905"/>
        <dbReference type="ChEBI" id="CHEBI:456216"/>
        <dbReference type="EC" id="6.3.2.10"/>
    </reaction>
</comment>
<dbReference type="Pfam" id="PF01225">
    <property type="entry name" value="Mur_ligase"/>
    <property type="match status" value="1"/>
</dbReference>
<evidence type="ECO:0000256" key="5">
    <source>
        <dbReference type="ARBA" id="ARBA00022960"/>
    </source>
</evidence>
<name>A0ABX8TJN0_9CAUL</name>
<evidence type="ECO:0000256" key="4">
    <source>
        <dbReference type="ARBA" id="ARBA00022840"/>
    </source>
</evidence>
<evidence type="ECO:0000256" key="10">
    <source>
        <dbReference type="RuleBase" id="RU004136"/>
    </source>
</evidence>
<keyword evidence="5 9" id="KW-0133">Cell shape</keyword>
<dbReference type="GO" id="GO:0016874">
    <property type="term" value="F:ligase activity"/>
    <property type="evidence" value="ECO:0007669"/>
    <property type="project" value="UniProtKB-KW"/>
</dbReference>
<keyword evidence="2 9" id="KW-0132">Cell division</keyword>
<evidence type="ECO:0000256" key="3">
    <source>
        <dbReference type="ARBA" id="ARBA00022741"/>
    </source>
</evidence>
<feature type="domain" description="Mur ligase N-terminal catalytic" evidence="11">
    <location>
        <begin position="30"/>
        <end position="76"/>
    </location>
</feature>
<reference evidence="14 15" key="1">
    <citation type="submission" date="2021-07" db="EMBL/GenBank/DDBJ databases">
        <title>Isolation and characterization of bacteria from a gold mining with a capacity of golden bioaccumulation.</title>
        <authorList>
            <person name="Yang X.J."/>
        </authorList>
    </citation>
    <scope>NUCLEOTIDE SEQUENCE [LARGE SCALE GENOMIC DNA]</scope>
    <source>
        <strain evidence="14 15">Au29</strain>
    </source>
</reference>
<dbReference type="InterPro" id="IPR051046">
    <property type="entry name" value="MurCDEF_CellWall_CoF430Synth"/>
</dbReference>
<accession>A0ABX8TJN0</accession>
<dbReference type="NCBIfam" id="TIGR01143">
    <property type="entry name" value="murF"/>
    <property type="match status" value="1"/>
</dbReference>
<keyword evidence="15" id="KW-1185">Reference proteome</keyword>
<dbReference type="PANTHER" id="PTHR43024">
    <property type="entry name" value="UDP-N-ACETYLMURAMOYL-TRIPEPTIDE--D-ALANYL-D-ALANINE LIGASE"/>
    <property type="match status" value="1"/>
</dbReference>
<keyword evidence="1 9" id="KW-0436">Ligase</keyword>
<evidence type="ECO:0000256" key="1">
    <source>
        <dbReference type="ARBA" id="ARBA00022598"/>
    </source>
</evidence>
<feature type="binding site" evidence="9">
    <location>
        <begin position="112"/>
        <end position="118"/>
    </location>
    <ligand>
        <name>ATP</name>
        <dbReference type="ChEBI" id="CHEBI:30616"/>
    </ligand>
</feature>
<sequence>MPDTSARPLWTAAEVAAATGGVLHGDDRPITGVTYNSREIVSGDLFLALKGARDGHEFAASAFAAGAAAALVEHQVEGGPHVVVADTLHGLEALGVAARNRAPHVKRGAVTGSVGKTSVTQAIKAGLDLAGPSHGSIKSYNNHIGVPLTLARMPVETERAIFEIGMNAPGEIAPLSKFVAPHAACVTTVGPVHIEAFADGEAGVAREKATIFQGLVPGGTAVANGDVAYADVLAEAARAVGARLVTFGGDAAHDARLIDFRPDAEGAAVTADLFGQRIEYRLAQSGVHWGLNSLCVLAMLDALDVPLETGLQALAGFQPLSGRGQTRIVSLPGGGFTLIDESYNANPLSMTAGFKSLGARAIAPGGRRIVVLTDMLELGEQSRALHEGLAAPIEAAGVDVVHAAGPEMRHLYDALPASRRGLWRPTAAELAAEASALAAPGDIVMVKGSNGSKASLVARALADLNSAEGGLPSGGDAPGAAR</sequence>
<dbReference type="RefSeq" id="WP_219353363.1">
    <property type="nucleotide sequence ID" value="NZ_CP080034.1"/>
</dbReference>
<protein>
    <recommendedName>
        <fullName evidence="9 10">UDP-N-acetylmuramoyl-tripeptide--D-alanyl-D-alanine ligase</fullName>
        <ecNumber evidence="9 10">6.3.2.10</ecNumber>
    </recommendedName>
    <alternativeName>
        <fullName evidence="9">D-alanyl-D-alanine-adding enzyme</fullName>
    </alternativeName>
</protein>
<keyword evidence="3 9" id="KW-0547">Nucleotide-binding</keyword>
<evidence type="ECO:0000313" key="15">
    <source>
        <dbReference type="Proteomes" id="UP000824334"/>
    </source>
</evidence>
<dbReference type="InterPro" id="IPR005863">
    <property type="entry name" value="UDP-N-AcMur_synth"/>
</dbReference>
<proteinExistence type="inferred from homology"/>
<comment type="subcellular location">
    <subcellularLocation>
        <location evidence="9 10">Cytoplasm</location>
    </subcellularLocation>
</comment>
<dbReference type="GeneID" id="94373803"/>
<evidence type="ECO:0000259" key="13">
    <source>
        <dbReference type="Pfam" id="PF08245"/>
    </source>
</evidence>
<evidence type="ECO:0000256" key="7">
    <source>
        <dbReference type="ARBA" id="ARBA00023306"/>
    </source>
</evidence>
<evidence type="ECO:0000256" key="9">
    <source>
        <dbReference type="HAMAP-Rule" id="MF_02019"/>
    </source>
</evidence>
<dbReference type="Pfam" id="PF02875">
    <property type="entry name" value="Mur_ligase_C"/>
    <property type="match status" value="1"/>
</dbReference>
<comment type="function">
    <text evidence="9 10">Involved in cell wall formation. Catalyzes the final step in the synthesis of UDP-N-acetylmuramoyl-pentapeptide, the precursor of murein.</text>
</comment>
<comment type="pathway">
    <text evidence="9 10">Cell wall biogenesis; peptidoglycan biosynthesis.</text>
</comment>
<evidence type="ECO:0000313" key="14">
    <source>
        <dbReference type="EMBL" id="QYC10615.1"/>
    </source>
</evidence>
<keyword evidence="4 9" id="KW-0067">ATP-binding</keyword>
<dbReference type="InterPro" id="IPR013221">
    <property type="entry name" value="Mur_ligase_cen"/>
</dbReference>
<dbReference type="InterPro" id="IPR004101">
    <property type="entry name" value="Mur_ligase_C"/>
</dbReference>
<gene>
    <name evidence="9 14" type="primary">murF</name>
    <name evidence="14" type="ORF">KWG56_00900</name>
</gene>
<dbReference type="Pfam" id="PF08245">
    <property type="entry name" value="Mur_ligase_M"/>
    <property type="match status" value="1"/>
</dbReference>
<evidence type="ECO:0000259" key="12">
    <source>
        <dbReference type="Pfam" id="PF02875"/>
    </source>
</evidence>
<keyword evidence="6 9" id="KW-0573">Peptidoglycan synthesis</keyword>
<keyword evidence="8 9" id="KW-0961">Cell wall biogenesis/degradation</keyword>
<organism evidence="14 15">
    <name type="scientific">Brevundimonas nasdae</name>
    <dbReference type="NCBI Taxonomy" id="172043"/>
    <lineage>
        <taxon>Bacteria</taxon>
        <taxon>Pseudomonadati</taxon>
        <taxon>Pseudomonadota</taxon>
        <taxon>Alphaproteobacteria</taxon>
        <taxon>Caulobacterales</taxon>
        <taxon>Caulobacteraceae</taxon>
        <taxon>Brevundimonas</taxon>
    </lineage>
</organism>
<dbReference type="HAMAP" id="MF_02019">
    <property type="entry name" value="MurF"/>
    <property type="match status" value="1"/>
</dbReference>
<dbReference type="PANTHER" id="PTHR43024:SF1">
    <property type="entry name" value="UDP-N-ACETYLMURAMOYL-TRIPEPTIDE--D-ALANYL-D-ALANINE LIGASE"/>
    <property type="match status" value="1"/>
</dbReference>
<evidence type="ECO:0000256" key="2">
    <source>
        <dbReference type="ARBA" id="ARBA00022618"/>
    </source>
</evidence>
<dbReference type="EMBL" id="CP080034">
    <property type="protein sequence ID" value="QYC10615.1"/>
    <property type="molecule type" value="Genomic_DNA"/>
</dbReference>